<dbReference type="GO" id="GO:0005886">
    <property type="term" value="C:plasma membrane"/>
    <property type="evidence" value="ECO:0007669"/>
    <property type="project" value="UniProtKB-SubCell"/>
</dbReference>
<feature type="transmembrane region" description="Helical" evidence="7">
    <location>
        <begin position="121"/>
        <end position="144"/>
    </location>
</feature>
<dbReference type="InterPro" id="IPR050171">
    <property type="entry name" value="MFS_Transporters"/>
</dbReference>
<evidence type="ECO:0000256" key="1">
    <source>
        <dbReference type="ARBA" id="ARBA00004651"/>
    </source>
</evidence>
<keyword evidence="4 7" id="KW-0812">Transmembrane</keyword>
<dbReference type="PANTHER" id="PTHR23517">
    <property type="entry name" value="RESISTANCE PROTEIN MDTM, PUTATIVE-RELATED-RELATED"/>
    <property type="match status" value="1"/>
</dbReference>
<keyword evidence="6 7" id="KW-0472">Membrane</keyword>
<keyword evidence="3" id="KW-1003">Cell membrane</keyword>
<accession>A0A841BJZ4</accession>
<evidence type="ECO:0000256" key="7">
    <source>
        <dbReference type="SAM" id="Phobius"/>
    </source>
</evidence>
<dbReference type="RefSeq" id="WP_184832267.1">
    <property type="nucleotide sequence ID" value="NZ_JACHMN010000001.1"/>
</dbReference>
<feature type="transmembrane region" description="Helical" evidence="7">
    <location>
        <begin position="150"/>
        <end position="169"/>
    </location>
</feature>
<gene>
    <name evidence="9" type="ORF">F4553_000868</name>
</gene>
<keyword evidence="10" id="KW-1185">Reference proteome</keyword>
<feature type="transmembrane region" description="Helical" evidence="7">
    <location>
        <begin position="30"/>
        <end position="48"/>
    </location>
</feature>
<feature type="transmembrane region" description="Helical" evidence="7">
    <location>
        <begin position="194"/>
        <end position="217"/>
    </location>
</feature>
<evidence type="ECO:0000259" key="8">
    <source>
        <dbReference type="PROSITE" id="PS50850"/>
    </source>
</evidence>
<comment type="subcellular location">
    <subcellularLocation>
        <location evidence="1">Cell membrane</location>
        <topology evidence="1">Multi-pass membrane protein</topology>
    </subcellularLocation>
</comment>
<feature type="transmembrane region" description="Helical" evidence="7">
    <location>
        <begin position="229"/>
        <end position="249"/>
    </location>
</feature>
<dbReference type="Pfam" id="PF07690">
    <property type="entry name" value="MFS_1"/>
    <property type="match status" value="1"/>
</dbReference>
<keyword evidence="5 7" id="KW-1133">Transmembrane helix</keyword>
<feature type="transmembrane region" description="Helical" evidence="7">
    <location>
        <begin position="323"/>
        <end position="343"/>
    </location>
</feature>
<comment type="caution">
    <text evidence="9">The sequence shown here is derived from an EMBL/GenBank/DDBJ whole genome shotgun (WGS) entry which is preliminary data.</text>
</comment>
<evidence type="ECO:0000256" key="6">
    <source>
        <dbReference type="ARBA" id="ARBA00023136"/>
    </source>
</evidence>
<evidence type="ECO:0000256" key="5">
    <source>
        <dbReference type="ARBA" id="ARBA00022989"/>
    </source>
</evidence>
<keyword evidence="2" id="KW-0813">Transport</keyword>
<dbReference type="EMBL" id="JACHMN010000001">
    <property type="protein sequence ID" value="MBB5867489.1"/>
    <property type="molecule type" value="Genomic_DNA"/>
</dbReference>
<dbReference type="AlphaFoldDB" id="A0A841BJZ4"/>
<reference evidence="9 10" key="1">
    <citation type="submission" date="2020-08" db="EMBL/GenBank/DDBJ databases">
        <title>Sequencing the genomes of 1000 actinobacteria strains.</title>
        <authorList>
            <person name="Klenk H.-P."/>
        </authorList>
    </citation>
    <scope>NUCLEOTIDE SEQUENCE [LARGE SCALE GENOMIC DNA]</scope>
    <source>
        <strain evidence="9 10">DSM 45362</strain>
    </source>
</reference>
<protein>
    <submittedName>
        <fullName evidence="9">MFS family permease</fullName>
    </submittedName>
</protein>
<feature type="transmembrane region" description="Helical" evidence="7">
    <location>
        <begin position="60"/>
        <end position="77"/>
    </location>
</feature>
<feature type="transmembrane region" description="Helical" evidence="7">
    <location>
        <begin position="261"/>
        <end position="279"/>
    </location>
</feature>
<dbReference type="GO" id="GO:0022857">
    <property type="term" value="F:transmembrane transporter activity"/>
    <property type="evidence" value="ECO:0007669"/>
    <property type="project" value="InterPro"/>
</dbReference>
<dbReference type="InterPro" id="IPR020846">
    <property type="entry name" value="MFS_dom"/>
</dbReference>
<dbReference type="Gene3D" id="1.20.1250.20">
    <property type="entry name" value="MFS general substrate transporter like domains"/>
    <property type="match status" value="1"/>
</dbReference>
<dbReference type="InterPro" id="IPR036259">
    <property type="entry name" value="MFS_trans_sf"/>
</dbReference>
<feature type="transmembrane region" description="Helical" evidence="7">
    <location>
        <begin position="285"/>
        <end position="311"/>
    </location>
</feature>
<proteinExistence type="predicted"/>
<dbReference type="PROSITE" id="PS50850">
    <property type="entry name" value="MFS"/>
    <property type="match status" value="1"/>
</dbReference>
<evidence type="ECO:0000256" key="3">
    <source>
        <dbReference type="ARBA" id="ARBA00022475"/>
    </source>
</evidence>
<evidence type="ECO:0000313" key="9">
    <source>
        <dbReference type="EMBL" id="MBB5867489.1"/>
    </source>
</evidence>
<name>A0A841BJZ4_9ACTN</name>
<sequence length="380" mass="38848">MLFVALWTSGAPAMVYPIYAEQPGVTELTTTALFSTYPVALVATLIACGAMSDLVGRRRVLFTSLAVIVAGTSIFVATEWVPALFVARALQGMGVGIGMSAASAALVEFTTDNNTRLASSVNTASTASGTAASLLISGALVQYAPLPTRLPFAVLLGAAVVLLILVWFLPETRQVRTDSWRPVAIRLPVQNRRAFSVGVASITAAFMTGAVILAVGAQIVKQLVGTSNVFLAALALAIWAVAILPASLVSKKLSSGKAVSIGGCLAAVSATGIVAAGQWDSLPIFLTASALSGASYGLMFYGGLGLVTASASGRERAGTLSTMYLSAYLAQGSTAVVIGWLARDSGLEHAIYLSMPVIAAVCLAAAGAAALLLRGRPEAH</sequence>
<feature type="transmembrane region" description="Helical" evidence="7">
    <location>
        <begin position="349"/>
        <end position="373"/>
    </location>
</feature>
<evidence type="ECO:0000313" key="10">
    <source>
        <dbReference type="Proteomes" id="UP000587527"/>
    </source>
</evidence>
<evidence type="ECO:0000256" key="4">
    <source>
        <dbReference type="ARBA" id="ARBA00022692"/>
    </source>
</evidence>
<dbReference type="InterPro" id="IPR011701">
    <property type="entry name" value="MFS"/>
</dbReference>
<dbReference type="SUPFAM" id="SSF103473">
    <property type="entry name" value="MFS general substrate transporter"/>
    <property type="match status" value="1"/>
</dbReference>
<evidence type="ECO:0000256" key="2">
    <source>
        <dbReference type="ARBA" id="ARBA00022448"/>
    </source>
</evidence>
<organism evidence="9 10">
    <name type="scientific">Allocatelliglobosispora scoriae</name>
    <dbReference type="NCBI Taxonomy" id="643052"/>
    <lineage>
        <taxon>Bacteria</taxon>
        <taxon>Bacillati</taxon>
        <taxon>Actinomycetota</taxon>
        <taxon>Actinomycetes</taxon>
        <taxon>Micromonosporales</taxon>
        <taxon>Micromonosporaceae</taxon>
        <taxon>Allocatelliglobosispora</taxon>
    </lineage>
</organism>
<feature type="transmembrane region" description="Helical" evidence="7">
    <location>
        <begin position="89"/>
        <end position="109"/>
    </location>
</feature>
<dbReference type="Proteomes" id="UP000587527">
    <property type="component" value="Unassembled WGS sequence"/>
</dbReference>
<feature type="domain" description="Major facilitator superfamily (MFS) profile" evidence="8">
    <location>
        <begin position="1"/>
        <end position="377"/>
    </location>
</feature>